<dbReference type="SMART" id="SM00478">
    <property type="entry name" value="ENDO3c"/>
    <property type="match status" value="1"/>
</dbReference>
<dbReference type="Gene3D" id="1.10.1670.10">
    <property type="entry name" value="Helix-hairpin-Helix base-excision DNA repair enzymes (C-terminal)"/>
    <property type="match status" value="1"/>
</dbReference>
<dbReference type="EC" id="4.2.99.18" evidence="2"/>
<dbReference type="InterPro" id="IPR012904">
    <property type="entry name" value="OGG_N"/>
</dbReference>
<dbReference type="GO" id="GO:0140078">
    <property type="term" value="F:class I DNA-(apurinic or apyrimidinic site) endonuclease activity"/>
    <property type="evidence" value="ECO:0007669"/>
    <property type="project" value="UniProtKB-EC"/>
</dbReference>
<dbReference type="InterPro" id="IPR003265">
    <property type="entry name" value="HhH-GPD_domain"/>
</dbReference>
<evidence type="ECO:0000256" key="7">
    <source>
        <dbReference type="ARBA" id="ARBA00023268"/>
    </source>
</evidence>
<dbReference type="InterPro" id="IPR011257">
    <property type="entry name" value="DNA_glycosylase"/>
</dbReference>
<dbReference type="GO" id="GO:0003684">
    <property type="term" value="F:damaged DNA binding"/>
    <property type="evidence" value="ECO:0007669"/>
    <property type="project" value="InterPro"/>
</dbReference>
<keyword evidence="4" id="KW-0378">Hydrolase</keyword>
<evidence type="ECO:0000313" key="11">
    <source>
        <dbReference type="EMBL" id="SHM25718.1"/>
    </source>
</evidence>
<dbReference type="OrthoDB" id="9798522at2"/>
<dbReference type="Gene3D" id="3.30.310.260">
    <property type="match status" value="1"/>
</dbReference>
<dbReference type="GO" id="GO:0006284">
    <property type="term" value="P:base-excision repair"/>
    <property type="evidence" value="ECO:0007669"/>
    <property type="project" value="InterPro"/>
</dbReference>
<comment type="similarity">
    <text evidence="1">Belongs to the type-1 OGG1 family.</text>
</comment>
<organism evidence="11 12">
    <name type="scientific">Ruminococcus flavefaciens</name>
    <dbReference type="NCBI Taxonomy" id="1265"/>
    <lineage>
        <taxon>Bacteria</taxon>
        <taxon>Bacillati</taxon>
        <taxon>Bacillota</taxon>
        <taxon>Clostridia</taxon>
        <taxon>Eubacteriales</taxon>
        <taxon>Oscillospiraceae</taxon>
        <taxon>Ruminococcus</taxon>
    </lineage>
</organism>
<gene>
    <name evidence="11" type="ORF">SAMN04487860_102236</name>
</gene>
<sequence length="273" mass="31449">MDYRVQGNDIIVYEPDLDLDETLDCGQAFRWKKIPSDYICTYEGAFINDKLTISQTDKGSFIFHNTDENDFISKWIDYFDFETDYSELKKIFSEDETLSKACKFAGGIRLLRQDSWECLISFIISQNNNIPRIKGIIDRLCENYHGKFPDYKKLSKETADSLAYLRSGFRAKYIADAASKVANGEIDLAEISKMPIDEARTAHKQIKGVGPKVAECVLLFGMYRTEAFPVDVWIKRVLAEYYPDGFPEFAKKDAGIAQQYLFHYIRSISKQSE</sequence>
<keyword evidence="6 11" id="KW-0456">Lyase</keyword>
<keyword evidence="8" id="KW-0326">Glycosidase</keyword>
<dbReference type="InterPro" id="IPR023170">
    <property type="entry name" value="HhH_base_excis_C"/>
</dbReference>
<evidence type="ECO:0000259" key="10">
    <source>
        <dbReference type="SMART" id="SM00478"/>
    </source>
</evidence>
<evidence type="ECO:0000256" key="2">
    <source>
        <dbReference type="ARBA" id="ARBA00012720"/>
    </source>
</evidence>
<evidence type="ECO:0000256" key="6">
    <source>
        <dbReference type="ARBA" id="ARBA00023239"/>
    </source>
</evidence>
<name>A0A1M7HBD5_RUMFL</name>
<dbReference type="PANTHER" id="PTHR10242">
    <property type="entry name" value="8-OXOGUANINE DNA GLYCOSYLASE"/>
    <property type="match status" value="1"/>
</dbReference>
<keyword evidence="5" id="KW-0234">DNA repair</keyword>
<dbReference type="PANTHER" id="PTHR10242:SF2">
    <property type="entry name" value="N-GLYCOSYLASE_DNA LYASE"/>
    <property type="match status" value="1"/>
</dbReference>
<dbReference type="CDD" id="cd00056">
    <property type="entry name" value="ENDO3c"/>
    <property type="match status" value="1"/>
</dbReference>
<keyword evidence="3" id="KW-0227">DNA damage</keyword>
<evidence type="ECO:0000256" key="9">
    <source>
        <dbReference type="ARBA" id="ARBA00044632"/>
    </source>
</evidence>
<dbReference type="AlphaFoldDB" id="A0A1M7HBD5"/>
<evidence type="ECO:0000256" key="5">
    <source>
        <dbReference type="ARBA" id="ARBA00023204"/>
    </source>
</evidence>
<dbReference type="SUPFAM" id="SSF55945">
    <property type="entry name" value="TATA-box binding protein-like"/>
    <property type="match status" value="1"/>
</dbReference>
<dbReference type="Pfam" id="PF00730">
    <property type="entry name" value="HhH-GPD"/>
    <property type="match status" value="1"/>
</dbReference>
<dbReference type="GO" id="GO:0006289">
    <property type="term" value="P:nucleotide-excision repair"/>
    <property type="evidence" value="ECO:0007669"/>
    <property type="project" value="InterPro"/>
</dbReference>
<feature type="domain" description="HhH-GPD" evidence="10">
    <location>
        <begin position="124"/>
        <end position="266"/>
    </location>
</feature>
<dbReference type="SUPFAM" id="SSF48150">
    <property type="entry name" value="DNA-glycosylase"/>
    <property type="match status" value="1"/>
</dbReference>
<dbReference type="GO" id="GO:0008534">
    <property type="term" value="F:oxidized purine nucleobase lesion DNA N-glycosylase activity"/>
    <property type="evidence" value="ECO:0007669"/>
    <property type="project" value="InterPro"/>
</dbReference>
<dbReference type="Pfam" id="PF07934">
    <property type="entry name" value="OGG_N"/>
    <property type="match status" value="1"/>
</dbReference>
<reference evidence="11 12" key="1">
    <citation type="submission" date="2016-11" db="EMBL/GenBank/DDBJ databases">
        <authorList>
            <person name="Jaros S."/>
            <person name="Januszkiewicz K."/>
            <person name="Wedrychowicz H."/>
        </authorList>
    </citation>
    <scope>NUCLEOTIDE SEQUENCE [LARGE SCALE GENOMIC DNA]</scope>
    <source>
        <strain evidence="11 12">Y1</strain>
    </source>
</reference>
<dbReference type="RefSeq" id="WP_072948725.1">
    <property type="nucleotide sequence ID" value="NZ_FRCT01000002.1"/>
</dbReference>
<proteinExistence type="inferred from homology"/>
<evidence type="ECO:0000256" key="4">
    <source>
        <dbReference type="ARBA" id="ARBA00022801"/>
    </source>
</evidence>
<evidence type="ECO:0000313" key="12">
    <source>
        <dbReference type="Proteomes" id="UP000184394"/>
    </source>
</evidence>
<accession>A0A1M7HBD5</accession>
<evidence type="ECO:0000256" key="1">
    <source>
        <dbReference type="ARBA" id="ARBA00010679"/>
    </source>
</evidence>
<dbReference type="InterPro" id="IPR052054">
    <property type="entry name" value="Oxidative_DNA_repair_enzyme"/>
</dbReference>
<protein>
    <recommendedName>
        <fullName evidence="2">DNA-(apurinic or apyrimidinic site) lyase</fullName>
        <ecNumber evidence="2">4.2.99.18</ecNumber>
    </recommendedName>
</protein>
<comment type="catalytic activity">
    <reaction evidence="9">
        <text>2'-deoxyribonucleotide-(2'-deoxyribose 5'-phosphate)-2'-deoxyribonucleotide-DNA = a 3'-end 2'-deoxyribonucleotide-(2,3-dehydro-2,3-deoxyribose 5'-phosphate)-DNA + a 5'-end 5'-phospho-2'-deoxyribonucleoside-DNA + H(+)</text>
        <dbReference type="Rhea" id="RHEA:66592"/>
        <dbReference type="Rhea" id="RHEA-COMP:13180"/>
        <dbReference type="Rhea" id="RHEA-COMP:16897"/>
        <dbReference type="Rhea" id="RHEA-COMP:17067"/>
        <dbReference type="ChEBI" id="CHEBI:15378"/>
        <dbReference type="ChEBI" id="CHEBI:136412"/>
        <dbReference type="ChEBI" id="CHEBI:157695"/>
        <dbReference type="ChEBI" id="CHEBI:167181"/>
        <dbReference type="EC" id="4.2.99.18"/>
    </reaction>
</comment>
<evidence type="ECO:0000256" key="8">
    <source>
        <dbReference type="ARBA" id="ARBA00023295"/>
    </source>
</evidence>
<dbReference type="EMBL" id="FRCT01000002">
    <property type="protein sequence ID" value="SHM25718.1"/>
    <property type="molecule type" value="Genomic_DNA"/>
</dbReference>
<dbReference type="Gene3D" id="1.10.340.30">
    <property type="entry name" value="Hypothetical protein, domain 2"/>
    <property type="match status" value="1"/>
</dbReference>
<dbReference type="Proteomes" id="UP000184394">
    <property type="component" value="Unassembled WGS sequence"/>
</dbReference>
<keyword evidence="7" id="KW-0511">Multifunctional enzyme</keyword>
<evidence type="ECO:0000256" key="3">
    <source>
        <dbReference type="ARBA" id="ARBA00022763"/>
    </source>
</evidence>